<evidence type="ECO:0000256" key="1">
    <source>
        <dbReference type="ARBA" id="ARBA00001936"/>
    </source>
</evidence>
<proteinExistence type="inferred from homology"/>
<keyword evidence="5" id="KW-0378">Hydrolase</keyword>
<dbReference type="SUPFAM" id="SSF55811">
    <property type="entry name" value="Nudix"/>
    <property type="match status" value="1"/>
</dbReference>
<accession>A0A3B0JWL0</accession>
<dbReference type="Gene3D" id="3.90.79.10">
    <property type="entry name" value="Nucleoside Triphosphate Pyrophosphohydrolase"/>
    <property type="match status" value="1"/>
</dbReference>
<dbReference type="PANTHER" id="PTHR12318">
    <property type="entry name" value="TESTOSTERONE-REGULATED PROTEIN RP2"/>
    <property type="match status" value="1"/>
</dbReference>
<name>A0A3B0JWL0_DROGU</name>
<dbReference type="PROSITE" id="PS51462">
    <property type="entry name" value="NUDIX"/>
    <property type="match status" value="1"/>
</dbReference>
<keyword evidence="10" id="KW-1185">Reference proteome</keyword>
<dbReference type="Proteomes" id="UP000268350">
    <property type="component" value="Unassembled WGS sequence"/>
</dbReference>
<dbReference type="AlphaFoldDB" id="A0A3B0JWL0"/>
<comment type="cofactor">
    <cofactor evidence="2">
        <name>Mg(2+)</name>
        <dbReference type="ChEBI" id="CHEBI:18420"/>
    </cofactor>
</comment>
<dbReference type="STRING" id="7266.A0A3B0JWL0"/>
<evidence type="ECO:0000313" key="10">
    <source>
        <dbReference type="Proteomes" id="UP000268350"/>
    </source>
</evidence>
<evidence type="ECO:0000259" key="8">
    <source>
        <dbReference type="PROSITE" id="PS51462"/>
    </source>
</evidence>
<evidence type="ECO:0000256" key="4">
    <source>
        <dbReference type="ARBA" id="ARBA00022723"/>
    </source>
</evidence>
<dbReference type="OrthoDB" id="1695362at2759"/>
<dbReference type="GO" id="GO:0046872">
    <property type="term" value="F:metal ion binding"/>
    <property type="evidence" value="ECO:0007669"/>
    <property type="project" value="UniProtKB-KW"/>
</dbReference>
<dbReference type="PANTHER" id="PTHR12318:SF0">
    <property type="entry name" value="ACYL-COENZYME A DIPHOSPHATASE NUDT19"/>
    <property type="match status" value="1"/>
</dbReference>
<dbReference type="InterPro" id="IPR015797">
    <property type="entry name" value="NUDIX_hydrolase-like_dom_sf"/>
</dbReference>
<reference evidence="10" key="1">
    <citation type="submission" date="2018-01" db="EMBL/GenBank/DDBJ databases">
        <authorList>
            <person name="Alioto T."/>
            <person name="Alioto T."/>
        </authorList>
    </citation>
    <scope>NUCLEOTIDE SEQUENCE [LARGE SCALE GENOMIC DNA]</scope>
</reference>
<keyword evidence="4" id="KW-0479">Metal-binding</keyword>
<evidence type="ECO:0000256" key="2">
    <source>
        <dbReference type="ARBA" id="ARBA00001946"/>
    </source>
</evidence>
<dbReference type="GO" id="GO:0005739">
    <property type="term" value="C:mitochondrion"/>
    <property type="evidence" value="ECO:0007669"/>
    <property type="project" value="TreeGrafter"/>
</dbReference>
<sequence>MSAATPNKWRTSASLIIISKEANKQQDYNLLMLKRSDPTAIVTNQTVFPGGLLDSEADEDVSWLQYFEEFGVPQEALRRLVLLHENRPAILAPQGTGCYDRFFKRSHIWSREITLRLTALRECFEEVGVLLCRSKNELDFGNIALPKELPDREAWQQRVHNKPSEFLKLCREQKVVPDLWALHEWSAWASPSIVRKGHATVFFMTFVDTLPSLLNEPSEVKESLWLTPLEFLKLNQLGEIWFLPPQFYELSRLAGVGSYKSLLDFATKRSSLGTTMFMPLLYACEGSMVSVLPGDDYYLPEPQYVDGIISFPGTADEFRTRSKHLHRFTFGARVENLEMNIPPPNGHLRPLSVSGERQKL</sequence>
<organism evidence="9 10">
    <name type="scientific">Drosophila guanche</name>
    <name type="common">Fruit fly</name>
    <dbReference type="NCBI Taxonomy" id="7266"/>
    <lineage>
        <taxon>Eukaryota</taxon>
        <taxon>Metazoa</taxon>
        <taxon>Ecdysozoa</taxon>
        <taxon>Arthropoda</taxon>
        <taxon>Hexapoda</taxon>
        <taxon>Insecta</taxon>
        <taxon>Pterygota</taxon>
        <taxon>Neoptera</taxon>
        <taxon>Endopterygota</taxon>
        <taxon>Diptera</taxon>
        <taxon>Brachycera</taxon>
        <taxon>Muscomorpha</taxon>
        <taxon>Ephydroidea</taxon>
        <taxon>Drosophilidae</taxon>
        <taxon>Drosophila</taxon>
        <taxon>Sophophora</taxon>
    </lineage>
</organism>
<dbReference type="EMBL" id="OUUW01000010">
    <property type="protein sequence ID" value="SPP85473.1"/>
    <property type="molecule type" value="Genomic_DNA"/>
</dbReference>
<comment type="similarity">
    <text evidence="3">Belongs to the Nudix hydrolase family.</text>
</comment>
<gene>
    <name evidence="9" type="ORF">DGUA_6G003926</name>
</gene>
<evidence type="ECO:0000256" key="6">
    <source>
        <dbReference type="ARBA" id="ARBA00022842"/>
    </source>
</evidence>
<comment type="cofactor">
    <cofactor evidence="1">
        <name>Mn(2+)</name>
        <dbReference type="ChEBI" id="CHEBI:29035"/>
    </cofactor>
</comment>
<dbReference type="OMA" id="CSDGMVF"/>
<dbReference type="InterPro" id="IPR039121">
    <property type="entry name" value="NUDT19"/>
</dbReference>
<dbReference type="InterPro" id="IPR000086">
    <property type="entry name" value="NUDIX_hydrolase_dom"/>
</dbReference>
<protein>
    <submittedName>
        <fullName evidence="9">Blast:Nucleoside diphosphate-linked moiety X motif 19, mitochondrial</fullName>
    </submittedName>
</protein>
<evidence type="ECO:0000256" key="5">
    <source>
        <dbReference type="ARBA" id="ARBA00022801"/>
    </source>
</evidence>
<dbReference type="GO" id="GO:0016818">
    <property type="term" value="F:hydrolase activity, acting on acid anhydrides, in phosphorus-containing anhydrides"/>
    <property type="evidence" value="ECO:0007669"/>
    <property type="project" value="InterPro"/>
</dbReference>
<evidence type="ECO:0000313" key="9">
    <source>
        <dbReference type="EMBL" id="SPP85473.1"/>
    </source>
</evidence>
<keyword evidence="7" id="KW-0464">Manganese</keyword>
<feature type="domain" description="Nudix hydrolase" evidence="8">
    <location>
        <begin position="8"/>
        <end position="248"/>
    </location>
</feature>
<keyword evidence="6" id="KW-0460">Magnesium</keyword>
<evidence type="ECO:0000256" key="3">
    <source>
        <dbReference type="ARBA" id="ARBA00005582"/>
    </source>
</evidence>
<evidence type="ECO:0000256" key="7">
    <source>
        <dbReference type="ARBA" id="ARBA00023211"/>
    </source>
</evidence>